<name>A0A915E0U6_9BILA</name>
<accession>A0A915E0U6</accession>
<keyword evidence="2" id="KW-1185">Reference proteome</keyword>
<evidence type="ECO:0000313" key="2">
    <source>
        <dbReference type="Proteomes" id="UP000887574"/>
    </source>
</evidence>
<evidence type="ECO:0000313" key="3">
    <source>
        <dbReference type="WBParaSite" id="jg25753"/>
    </source>
</evidence>
<protein>
    <submittedName>
        <fullName evidence="3">Uncharacterized protein</fullName>
    </submittedName>
</protein>
<reference evidence="3" key="1">
    <citation type="submission" date="2022-11" db="UniProtKB">
        <authorList>
            <consortium name="WormBaseParasite"/>
        </authorList>
    </citation>
    <scope>IDENTIFICATION</scope>
</reference>
<evidence type="ECO:0000256" key="1">
    <source>
        <dbReference type="SAM" id="MobiDB-lite"/>
    </source>
</evidence>
<sequence>MGLNLDSYKHLILEDILKYFLAKRKVLRSTDYSTKDPKLSALEEEALNNASGRRRKTSQSAIEKRNLEAKKEADKEEILTSKGVNVPAAGEEPKMGSAVTTIVMFRKPQERSYVDTEGKVCCFGEDAKQQSCSSSSITNSAAETEVIVVLVVVCPINPTTPPITPQLPTITITITPPIA</sequence>
<feature type="region of interest" description="Disordered" evidence="1">
    <location>
        <begin position="45"/>
        <end position="74"/>
    </location>
</feature>
<proteinExistence type="predicted"/>
<feature type="compositionally biased region" description="Basic and acidic residues" evidence="1">
    <location>
        <begin position="62"/>
        <end position="74"/>
    </location>
</feature>
<dbReference type="WBParaSite" id="jg25753">
    <property type="protein sequence ID" value="jg25753"/>
    <property type="gene ID" value="jg25753"/>
</dbReference>
<dbReference type="AlphaFoldDB" id="A0A915E0U6"/>
<dbReference type="Proteomes" id="UP000887574">
    <property type="component" value="Unplaced"/>
</dbReference>
<organism evidence="2 3">
    <name type="scientific">Ditylenchus dipsaci</name>
    <dbReference type="NCBI Taxonomy" id="166011"/>
    <lineage>
        <taxon>Eukaryota</taxon>
        <taxon>Metazoa</taxon>
        <taxon>Ecdysozoa</taxon>
        <taxon>Nematoda</taxon>
        <taxon>Chromadorea</taxon>
        <taxon>Rhabditida</taxon>
        <taxon>Tylenchina</taxon>
        <taxon>Tylenchomorpha</taxon>
        <taxon>Sphaerularioidea</taxon>
        <taxon>Anguinidae</taxon>
        <taxon>Anguininae</taxon>
        <taxon>Ditylenchus</taxon>
    </lineage>
</organism>